<dbReference type="Pfam" id="PF14577">
    <property type="entry name" value="SEO_C"/>
    <property type="match status" value="1"/>
</dbReference>
<dbReference type="eggNOG" id="ENOG502QS6Q">
    <property type="taxonomic scope" value="Eukaryota"/>
</dbReference>
<dbReference type="KEGG" id="nnu:104591550"/>
<accession>A0A1U7Z8D2</accession>
<dbReference type="InterPro" id="IPR039299">
    <property type="entry name" value="SEOA"/>
</dbReference>
<evidence type="ECO:0000313" key="3">
    <source>
        <dbReference type="RefSeq" id="XP_010248721.1"/>
    </source>
</evidence>
<dbReference type="FunCoup" id="A0A1U7Z8D2">
    <property type="interactions" value="433"/>
</dbReference>
<sequence length="718" mass="81594">MAVVESAPKSSTTRLTEEPPAPQKLQPRKRDSSLFGPLDDSGMIMADVIATHASDGRLVDVKTKLLLQVVEDILERASPTRAAHVTQAHMEAVEYMTEEGIHGVVADTIRKIGSEIQFHCSGTGRRDLHPLALDLLTTLSMYSWDTKAVIVMAAFGINYGDFWLTSQICTTNSLAKSLSVLKQVPEVLSHVNKMLKPRLDALSNLIRGMLDLTKSLTEFYDLPVGYLSGFPAMSMASNLVPTAVYWIIRSVLVCTSQFNSILSVGHHQDMGSWDVSTLAYKLGDIHAHLKDQLTRCHKEIEERKLNEVYQTLVRLFDTTQVDNLRVLRVLIHSIDDHQPLLDGFTKTRVGVEVLGKKTVVLLISDLDITAEELTVLENVYGELSQQTKSEKAYEMVWLPVVQNSSGWMPAKQQETFKRLQSAMPWYSLHHPSLLHPAVIQYMKEVWQYEKKPLLVVLDPLGRVVCTNAIHMMWIWGNAAFPFTRKREEDLWNQERWSMVFVVNGIDETMLSWIREGKPICLYGGEDINWIRKFTSTMRSVTDELKISIEMMYVGKSNPKERVRSNINAISSEKLSYYLPELTFIWFFWVRLESMWYSKTQQGRTIADDNIMREVMSLLTFDGSNQGWAILGHGNGEMTKASGNRMLEALESFPTWKENAVRDGFIPALARVLASYHSKEHCASLVLPRALGKDVHEHITCAECNRPMEKYVLYRCCDE</sequence>
<dbReference type="OMA" id="HEHITCA"/>
<reference evidence="3" key="1">
    <citation type="submission" date="2025-08" db="UniProtKB">
        <authorList>
            <consortium name="RefSeq"/>
        </authorList>
    </citation>
    <scope>IDENTIFICATION</scope>
</reference>
<dbReference type="GeneID" id="104591550"/>
<dbReference type="InterPro" id="IPR027944">
    <property type="entry name" value="SEO_C"/>
</dbReference>
<dbReference type="GO" id="GO:0010088">
    <property type="term" value="P:phloem development"/>
    <property type="evidence" value="ECO:0007669"/>
    <property type="project" value="InterPro"/>
</dbReference>
<evidence type="ECO:0000313" key="2">
    <source>
        <dbReference type="Proteomes" id="UP000189703"/>
    </source>
</evidence>
<name>A0A1U7Z8D2_NELNU</name>
<feature type="region of interest" description="Disordered" evidence="1">
    <location>
        <begin position="1"/>
        <end position="33"/>
    </location>
</feature>
<dbReference type="STRING" id="4432.A0A1U7Z8D2"/>
<dbReference type="OrthoDB" id="1843084at2759"/>
<gene>
    <name evidence="3" type="primary">LOC104591550</name>
</gene>
<organism evidence="2 3">
    <name type="scientific">Nelumbo nucifera</name>
    <name type="common">Sacred lotus</name>
    <dbReference type="NCBI Taxonomy" id="4432"/>
    <lineage>
        <taxon>Eukaryota</taxon>
        <taxon>Viridiplantae</taxon>
        <taxon>Streptophyta</taxon>
        <taxon>Embryophyta</taxon>
        <taxon>Tracheophyta</taxon>
        <taxon>Spermatophyta</taxon>
        <taxon>Magnoliopsida</taxon>
        <taxon>Proteales</taxon>
        <taxon>Nelumbonaceae</taxon>
        <taxon>Nelumbo</taxon>
    </lineage>
</organism>
<proteinExistence type="predicted"/>
<dbReference type="PANTHER" id="PTHR33232:SF20">
    <property type="entry name" value="PROTEIN SIEVE ELEMENT OCCLUSION B-LIKE"/>
    <property type="match status" value="1"/>
</dbReference>
<dbReference type="Proteomes" id="UP000189703">
    <property type="component" value="Unplaced"/>
</dbReference>
<dbReference type="PANTHER" id="PTHR33232">
    <property type="entry name" value="PROTEIN SIEVE ELEMENT OCCLUSION B-LIKE"/>
    <property type="match status" value="1"/>
</dbReference>
<dbReference type="Pfam" id="PF14576">
    <property type="entry name" value="SEO_N"/>
    <property type="match status" value="1"/>
</dbReference>
<dbReference type="AlphaFoldDB" id="A0A1U7Z8D2"/>
<dbReference type="RefSeq" id="XP_010248721.1">
    <property type="nucleotide sequence ID" value="XM_010250419.1"/>
</dbReference>
<evidence type="ECO:0000256" key="1">
    <source>
        <dbReference type="SAM" id="MobiDB-lite"/>
    </source>
</evidence>
<keyword evidence="2" id="KW-1185">Reference proteome</keyword>
<dbReference type="InterPro" id="IPR027942">
    <property type="entry name" value="SEO_N"/>
</dbReference>
<protein>
    <submittedName>
        <fullName evidence="3">Protein SIEVE ELEMENT OCCLUSION B-like</fullName>
    </submittedName>
</protein>